<dbReference type="Proteomes" id="UP001476798">
    <property type="component" value="Unassembled WGS sequence"/>
</dbReference>
<reference evidence="1 2" key="1">
    <citation type="submission" date="2021-06" db="EMBL/GenBank/DDBJ databases">
        <authorList>
            <person name="Palmer J.M."/>
        </authorList>
    </citation>
    <scope>NUCLEOTIDE SEQUENCE [LARGE SCALE GENOMIC DNA]</scope>
    <source>
        <strain evidence="1 2">GA_2019</strain>
        <tissue evidence="1">Muscle</tissue>
    </source>
</reference>
<gene>
    <name evidence="1" type="ORF">GOODEAATRI_005679</name>
</gene>
<dbReference type="EMBL" id="JAHRIO010060231">
    <property type="protein sequence ID" value="MEQ2177648.1"/>
    <property type="molecule type" value="Genomic_DNA"/>
</dbReference>
<organism evidence="1 2">
    <name type="scientific">Goodea atripinnis</name>
    <dbReference type="NCBI Taxonomy" id="208336"/>
    <lineage>
        <taxon>Eukaryota</taxon>
        <taxon>Metazoa</taxon>
        <taxon>Chordata</taxon>
        <taxon>Craniata</taxon>
        <taxon>Vertebrata</taxon>
        <taxon>Euteleostomi</taxon>
        <taxon>Actinopterygii</taxon>
        <taxon>Neopterygii</taxon>
        <taxon>Teleostei</taxon>
        <taxon>Neoteleostei</taxon>
        <taxon>Acanthomorphata</taxon>
        <taxon>Ovalentaria</taxon>
        <taxon>Atherinomorphae</taxon>
        <taxon>Cyprinodontiformes</taxon>
        <taxon>Goodeidae</taxon>
        <taxon>Goodea</taxon>
    </lineage>
</organism>
<proteinExistence type="predicted"/>
<keyword evidence="2" id="KW-1185">Reference proteome</keyword>
<sequence length="101" mass="11746">MSTKVLYSILMQQNTVISTPLILIHMRYSEMGHIKSDTNVKEVISVDFPQNLLNFLTFVLVYKCFSMHHHMCQNRKQCVNRLKITNRFGGANTLHHQIKVA</sequence>
<accession>A0ABV0P1P9</accession>
<evidence type="ECO:0000313" key="2">
    <source>
        <dbReference type="Proteomes" id="UP001476798"/>
    </source>
</evidence>
<protein>
    <submittedName>
        <fullName evidence="1">Uncharacterized protein</fullName>
    </submittedName>
</protein>
<evidence type="ECO:0000313" key="1">
    <source>
        <dbReference type="EMBL" id="MEQ2177648.1"/>
    </source>
</evidence>
<comment type="caution">
    <text evidence="1">The sequence shown here is derived from an EMBL/GenBank/DDBJ whole genome shotgun (WGS) entry which is preliminary data.</text>
</comment>
<name>A0ABV0P1P9_9TELE</name>